<feature type="compositionally biased region" description="Low complexity" evidence="6">
    <location>
        <begin position="93"/>
        <end position="111"/>
    </location>
</feature>
<feature type="compositionally biased region" description="Polar residues" evidence="6">
    <location>
        <begin position="484"/>
        <end position="501"/>
    </location>
</feature>
<feature type="domain" description="Transcription initiation factor TFIID subunit 12" evidence="7">
    <location>
        <begin position="523"/>
        <end position="616"/>
    </location>
</feature>
<feature type="compositionally biased region" description="Low complexity" evidence="6">
    <location>
        <begin position="253"/>
        <end position="271"/>
    </location>
</feature>
<evidence type="ECO:0000256" key="5">
    <source>
        <dbReference type="ARBA" id="ARBA00023242"/>
    </source>
</evidence>
<feature type="region of interest" description="Disordered" evidence="6">
    <location>
        <begin position="474"/>
        <end position="516"/>
    </location>
</feature>
<comment type="subcellular location">
    <subcellularLocation>
        <location evidence="1">Nucleus</location>
    </subcellularLocation>
</comment>
<comment type="caution">
    <text evidence="8">The sequence shown here is derived from an EMBL/GenBank/DDBJ whole genome shotgun (WGS) entry which is preliminary data.</text>
</comment>
<evidence type="ECO:0000256" key="2">
    <source>
        <dbReference type="ARBA" id="ARBA00007530"/>
    </source>
</evidence>
<evidence type="ECO:0000256" key="6">
    <source>
        <dbReference type="SAM" id="MobiDB-lite"/>
    </source>
</evidence>
<protein>
    <submittedName>
        <fullName evidence="8">Transcription initiation factor TFIID subunit 12</fullName>
    </submittedName>
</protein>
<dbReference type="EMBL" id="JAVRRR010000379">
    <property type="protein sequence ID" value="KAK5142858.1"/>
    <property type="molecule type" value="Genomic_DNA"/>
</dbReference>
<evidence type="ECO:0000259" key="7">
    <source>
        <dbReference type="Pfam" id="PF03847"/>
    </source>
</evidence>
<evidence type="ECO:0000313" key="9">
    <source>
        <dbReference type="Proteomes" id="UP001308179"/>
    </source>
</evidence>
<organism evidence="8 9">
    <name type="scientific">Rachicladosporium monterosium</name>
    <dbReference type="NCBI Taxonomy" id="1507873"/>
    <lineage>
        <taxon>Eukaryota</taxon>
        <taxon>Fungi</taxon>
        <taxon>Dikarya</taxon>
        <taxon>Ascomycota</taxon>
        <taxon>Pezizomycotina</taxon>
        <taxon>Dothideomycetes</taxon>
        <taxon>Dothideomycetidae</taxon>
        <taxon>Cladosporiales</taxon>
        <taxon>Cladosporiaceae</taxon>
        <taxon>Rachicladosporium</taxon>
    </lineage>
</organism>
<feature type="compositionally biased region" description="Low complexity" evidence="6">
    <location>
        <begin position="123"/>
        <end position="162"/>
    </location>
</feature>
<evidence type="ECO:0000256" key="3">
    <source>
        <dbReference type="ARBA" id="ARBA00023015"/>
    </source>
</evidence>
<feature type="compositionally biased region" description="Polar residues" evidence="6">
    <location>
        <begin position="113"/>
        <end position="122"/>
    </location>
</feature>
<feature type="region of interest" description="Disordered" evidence="6">
    <location>
        <begin position="39"/>
        <end position="163"/>
    </location>
</feature>
<name>A0ABR0L3E6_9PEZI</name>
<feature type="region of interest" description="Disordered" evidence="6">
    <location>
        <begin position="534"/>
        <end position="559"/>
    </location>
</feature>
<feature type="compositionally biased region" description="Low complexity" evidence="6">
    <location>
        <begin position="292"/>
        <end position="392"/>
    </location>
</feature>
<evidence type="ECO:0000256" key="4">
    <source>
        <dbReference type="ARBA" id="ARBA00023163"/>
    </source>
</evidence>
<dbReference type="InterPro" id="IPR009072">
    <property type="entry name" value="Histone-fold"/>
</dbReference>
<dbReference type="CDD" id="cd07981">
    <property type="entry name" value="HFD_TAF12"/>
    <property type="match status" value="1"/>
</dbReference>
<feature type="compositionally biased region" description="Low complexity" evidence="6">
    <location>
        <begin position="536"/>
        <end position="559"/>
    </location>
</feature>
<comment type="similarity">
    <text evidence="2">Belongs to the TAF12 family.</text>
</comment>
<dbReference type="PANTHER" id="PTHR12264:SF21">
    <property type="entry name" value="TRANSCRIPTION INITIATION FACTOR TFIID SUBUNIT 12"/>
    <property type="match status" value="1"/>
</dbReference>
<dbReference type="SUPFAM" id="SSF47113">
    <property type="entry name" value="Histone-fold"/>
    <property type="match status" value="1"/>
</dbReference>
<feature type="compositionally biased region" description="Low complexity" evidence="6">
    <location>
        <begin position="67"/>
        <end position="80"/>
    </location>
</feature>
<dbReference type="InterPro" id="IPR037794">
    <property type="entry name" value="TAF12"/>
</dbReference>
<keyword evidence="9" id="KW-1185">Reference proteome</keyword>
<feature type="region of interest" description="Disordered" evidence="6">
    <location>
        <begin position="252"/>
        <end position="446"/>
    </location>
</feature>
<feature type="region of interest" description="Disordered" evidence="6">
    <location>
        <begin position="1"/>
        <end position="20"/>
    </location>
</feature>
<dbReference type="Gene3D" id="1.10.20.10">
    <property type="entry name" value="Histone, subunit A"/>
    <property type="match status" value="1"/>
</dbReference>
<dbReference type="InterPro" id="IPR003228">
    <property type="entry name" value="TFIID_TAF12_dom"/>
</dbReference>
<feature type="compositionally biased region" description="Low complexity" evidence="6">
    <location>
        <begin position="406"/>
        <end position="418"/>
    </location>
</feature>
<dbReference type="PANTHER" id="PTHR12264">
    <property type="entry name" value="TRANSCRIPTION INITIATION FACTOR TFIID SUBUNIT 12"/>
    <property type="match status" value="1"/>
</dbReference>
<keyword evidence="3" id="KW-0805">Transcription regulation</keyword>
<proteinExistence type="inferred from homology"/>
<keyword evidence="4" id="KW-0804">Transcription</keyword>
<accession>A0ABR0L3E6</accession>
<feature type="compositionally biased region" description="Polar residues" evidence="6">
    <location>
        <begin position="422"/>
        <end position="446"/>
    </location>
</feature>
<evidence type="ECO:0000256" key="1">
    <source>
        <dbReference type="ARBA" id="ARBA00004123"/>
    </source>
</evidence>
<dbReference type="Proteomes" id="UP001308179">
    <property type="component" value="Unassembled WGS sequence"/>
</dbReference>
<gene>
    <name evidence="8" type="primary">TAF12</name>
    <name evidence="8" type="ORF">LTR32_004883</name>
</gene>
<sequence>MSQTNMIKPESIDRLPFLPEDKKQYYKTGLANLWRLYESQPEGSPGRTEAEQKIRHASQKVMTDYSNAQRNGQGAAAARPGSGGGGAPPPPMQQQQQQVQGQGQGQGQARPLTQGSMSTAPRQPQQQQLSNGQPIQQQQQQQPGQQQPGQQQPSQLSQQAQQDLRSVTIHAPYGTPPQQALKYKQSWFQRATVILRNRDAWIGKGKQAQQHLNTLNGQSQEIPPNIRQALESAKRGVQEVTAQWANLKAMNDQQGRQNATTAQQQQQQVNGYQGGSGGQAEVKVESRTSLSPQQPQGNFQQQPQQVAPVQGTPSANLQSQTPQMAAQAQPTSQSFPQQQQYAPQQRPPIVQQMSQQSMQHAQPPSQAAPNNAQPQPQQQQQQQRPQALTQSAAHQKAAAEHYNRQPANNNAPLPNGLPYNVPANSATQQQQPHNQLNASGDPASSTVYQNHIHNQQLPGATTPTQNHKFHIPKTLQVTPLIGQTPVQAPTSRPTLGNSGMLQQPGLARPPTFTLEGEGDHVLSKRKLDELVRQVTGSAGPSASSAATDNPFSSSASTSTTSSFLAPEVEESVLQLADDFVDDLITAACRLAKLRPGGQQVLEMRDVQMVLERNYGMRIPGFTLEEVRTVRKFAPAQGWQSKMGAVQSAKTLGGVGAGAGKGE</sequence>
<dbReference type="Pfam" id="PF03847">
    <property type="entry name" value="TFIID_20kDa"/>
    <property type="match status" value="1"/>
</dbReference>
<evidence type="ECO:0000313" key="8">
    <source>
        <dbReference type="EMBL" id="KAK5142858.1"/>
    </source>
</evidence>
<keyword evidence="5" id="KW-0539">Nucleus</keyword>
<reference evidence="8 9" key="1">
    <citation type="submission" date="2023-08" db="EMBL/GenBank/DDBJ databases">
        <title>Black Yeasts Isolated from many extreme environments.</title>
        <authorList>
            <person name="Coleine C."/>
            <person name="Stajich J.E."/>
            <person name="Selbmann L."/>
        </authorList>
    </citation>
    <scope>NUCLEOTIDE SEQUENCE [LARGE SCALE GENOMIC DNA]</scope>
    <source>
        <strain evidence="8 9">CCFEE 5386</strain>
    </source>
</reference>